<sequence>MARRWFEKVESKVRKRRPAAPCQSALAPSPPTPSPTPSRPASQPTTRPTSQPTPSPPTSTDSDTPPLLTL</sequence>
<gene>
    <name evidence="2" type="ORF">EDB81DRAFT_794380</name>
</gene>
<feature type="compositionally biased region" description="Low complexity" evidence="1">
    <location>
        <begin position="58"/>
        <end position="70"/>
    </location>
</feature>
<dbReference type="Proteomes" id="UP000738349">
    <property type="component" value="Unassembled WGS sequence"/>
</dbReference>
<proteinExistence type="predicted"/>
<comment type="caution">
    <text evidence="2">The sequence shown here is derived from an EMBL/GenBank/DDBJ whole genome shotgun (WGS) entry which is preliminary data.</text>
</comment>
<name>A0A9P9EVT2_9HYPO</name>
<reference evidence="2" key="1">
    <citation type="journal article" date="2021" name="Nat. Commun.">
        <title>Genetic determinants of endophytism in the Arabidopsis root mycobiome.</title>
        <authorList>
            <person name="Mesny F."/>
            <person name="Miyauchi S."/>
            <person name="Thiergart T."/>
            <person name="Pickel B."/>
            <person name="Atanasova L."/>
            <person name="Karlsson M."/>
            <person name="Huettel B."/>
            <person name="Barry K.W."/>
            <person name="Haridas S."/>
            <person name="Chen C."/>
            <person name="Bauer D."/>
            <person name="Andreopoulos W."/>
            <person name="Pangilinan J."/>
            <person name="LaButti K."/>
            <person name="Riley R."/>
            <person name="Lipzen A."/>
            <person name="Clum A."/>
            <person name="Drula E."/>
            <person name="Henrissat B."/>
            <person name="Kohler A."/>
            <person name="Grigoriev I.V."/>
            <person name="Martin F.M."/>
            <person name="Hacquard S."/>
        </authorList>
    </citation>
    <scope>NUCLEOTIDE SEQUENCE</scope>
    <source>
        <strain evidence="2">MPI-CAGE-AT-0147</strain>
    </source>
</reference>
<dbReference type="EMBL" id="JAGMUV010000008">
    <property type="protein sequence ID" value="KAH7146061.1"/>
    <property type="molecule type" value="Genomic_DNA"/>
</dbReference>
<organism evidence="2 3">
    <name type="scientific">Dactylonectria macrodidyma</name>
    <dbReference type="NCBI Taxonomy" id="307937"/>
    <lineage>
        <taxon>Eukaryota</taxon>
        <taxon>Fungi</taxon>
        <taxon>Dikarya</taxon>
        <taxon>Ascomycota</taxon>
        <taxon>Pezizomycotina</taxon>
        <taxon>Sordariomycetes</taxon>
        <taxon>Hypocreomycetidae</taxon>
        <taxon>Hypocreales</taxon>
        <taxon>Nectriaceae</taxon>
        <taxon>Dactylonectria</taxon>
    </lineage>
</organism>
<keyword evidence="3" id="KW-1185">Reference proteome</keyword>
<dbReference type="AlphaFoldDB" id="A0A9P9EVT2"/>
<feature type="compositionally biased region" description="Basic and acidic residues" evidence="1">
    <location>
        <begin position="1"/>
        <end position="12"/>
    </location>
</feature>
<feature type="compositionally biased region" description="Low complexity" evidence="1">
    <location>
        <begin position="39"/>
        <end position="50"/>
    </location>
</feature>
<feature type="compositionally biased region" description="Pro residues" evidence="1">
    <location>
        <begin position="28"/>
        <end position="38"/>
    </location>
</feature>
<accession>A0A9P9EVT2</accession>
<evidence type="ECO:0000313" key="2">
    <source>
        <dbReference type="EMBL" id="KAH7146061.1"/>
    </source>
</evidence>
<evidence type="ECO:0000313" key="3">
    <source>
        <dbReference type="Proteomes" id="UP000738349"/>
    </source>
</evidence>
<evidence type="ECO:0000256" key="1">
    <source>
        <dbReference type="SAM" id="MobiDB-lite"/>
    </source>
</evidence>
<protein>
    <submittedName>
        <fullName evidence="2">Uncharacterized protein</fullName>
    </submittedName>
</protein>
<feature type="region of interest" description="Disordered" evidence="1">
    <location>
        <begin position="1"/>
        <end position="70"/>
    </location>
</feature>